<gene>
    <name evidence="1" type="ORF">FIV01_06875</name>
</gene>
<protein>
    <submittedName>
        <fullName evidence="1">Bacterial extracellular solute-binding protein, family 3</fullName>
    </submittedName>
</protein>
<dbReference type="Proteomes" id="UP000326936">
    <property type="component" value="Chromosome"/>
</dbReference>
<evidence type="ECO:0000313" key="1">
    <source>
        <dbReference type="EMBL" id="QFT26145.1"/>
    </source>
</evidence>
<dbReference type="Gene3D" id="3.40.190.10">
    <property type="entry name" value="Periplasmic binding protein-like II"/>
    <property type="match status" value="2"/>
</dbReference>
<keyword evidence="2" id="KW-1185">Reference proteome</keyword>
<proteinExistence type="predicted"/>
<accession>A0A5P9CIV6</accession>
<dbReference type="SUPFAM" id="SSF53850">
    <property type="entry name" value="Periplasmic binding protein-like II"/>
    <property type="match status" value="1"/>
</dbReference>
<sequence length="240" mass="27607">MITIIKYFTFVILSFFCIMNIASVYAQPVFGPARLQLTTQNWPPYQDYVDEEMRGLAIDKVKCALNKMGQPYQITMTAWSDAQLRVQSGLQHGFFVATQTAERDEYATLSTAIAQQELRWYFGPGVKPNINELTKVNLNFSAKFGSSKWFWLKRNGFRVVKQPRDAKILLKLLKQREIDVVLEDEKVFQRELENAALPANFFQSKLKDSKPMGVYFSNHFLKKYAGFLPAFNSAILKCEG</sequence>
<dbReference type="EMBL" id="CP045350">
    <property type="protein sequence ID" value="QFT26145.1"/>
    <property type="molecule type" value="Genomic_DNA"/>
</dbReference>
<dbReference type="KEGG" id="vaq:FIV01_06875"/>
<dbReference type="AlphaFoldDB" id="A0A5P9CIV6"/>
<dbReference type="OrthoDB" id="5453932at2"/>
<name>A0A5P9CIV6_9VIBR</name>
<reference evidence="1 2" key="1">
    <citation type="submission" date="2019-10" db="EMBL/GenBank/DDBJ databases">
        <title>Complete genome sequence of Vibrio sp. strain THAF100, isolated from non-filtered water from the water column of tank 6 of a marine aquarium containing stony-coral fragments. Water maintained at 26 degree C.</title>
        <authorList>
            <person name="Ruckert C."/>
            <person name="Franco A."/>
            <person name="Kalinowski J."/>
            <person name="Glaeser S."/>
        </authorList>
    </citation>
    <scope>NUCLEOTIDE SEQUENCE [LARGE SCALE GENOMIC DNA]</scope>
    <source>
        <strain evidence="1 2">THAF100</strain>
    </source>
</reference>
<evidence type="ECO:0000313" key="2">
    <source>
        <dbReference type="Proteomes" id="UP000326936"/>
    </source>
</evidence>
<organism evidence="1 2">
    <name type="scientific">Vibrio aquimaris</name>
    <dbReference type="NCBI Taxonomy" id="2587862"/>
    <lineage>
        <taxon>Bacteria</taxon>
        <taxon>Pseudomonadati</taxon>
        <taxon>Pseudomonadota</taxon>
        <taxon>Gammaproteobacteria</taxon>
        <taxon>Vibrionales</taxon>
        <taxon>Vibrionaceae</taxon>
        <taxon>Vibrio</taxon>
    </lineage>
</organism>